<evidence type="ECO:0000259" key="6">
    <source>
        <dbReference type="PROSITE" id="PS51186"/>
    </source>
</evidence>
<dbReference type="EMBL" id="JAWIIV010000002">
    <property type="protein sequence ID" value="MEC4718089.1"/>
    <property type="molecule type" value="Genomic_DNA"/>
</dbReference>
<feature type="domain" description="N-acetyltransferase" evidence="6">
    <location>
        <begin position="736"/>
        <end position="894"/>
    </location>
</feature>
<dbReference type="CDD" id="cd04301">
    <property type="entry name" value="NAT_SF"/>
    <property type="match status" value="1"/>
</dbReference>
<dbReference type="InterPro" id="IPR036291">
    <property type="entry name" value="NAD(P)-bd_dom_sf"/>
</dbReference>
<dbReference type="Pfam" id="PF00583">
    <property type="entry name" value="Acetyltransf_1"/>
    <property type="match status" value="1"/>
</dbReference>
<dbReference type="SMART" id="SM00881">
    <property type="entry name" value="CoA_binding"/>
    <property type="match status" value="1"/>
</dbReference>
<dbReference type="InterPro" id="IPR011761">
    <property type="entry name" value="ATP-grasp"/>
</dbReference>
<dbReference type="InterPro" id="IPR043938">
    <property type="entry name" value="Ligase_CoA_dom"/>
</dbReference>
<dbReference type="Gene3D" id="3.40.50.261">
    <property type="entry name" value="Succinyl-CoA synthetase domains"/>
    <property type="match status" value="2"/>
</dbReference>
<dbReference type="InterPro" id="IPR003781">
    <property type="entry name" value="CoA-bd"/>
</dbReference>
<dbReference type="SUPFAM" id="SSF51735">
    <property type="entry name" value="NAD(P)-binding Rossmann-fold domains"/>
    <property type="match status" value="1"/>
</dbReference>
<evidence type="ECO:0000259" key="5">
    <source>
        <dbReference type="PROSITE" id="PS50975"/>
    </source>
</evidence>
<dbReference type="RefSeq" id="WP_326504844.1">
    <property type="nucleotide sequence ID" value="NZ_JAWIIV010000002.1"/>
</dbReference>
<dbReference type="GO" id="GO:0016874">
    <property type="term" value="F:ligase activity"/>
    <property type="evidence" value="ECO:0007669"/>
    <property type="project" value="UniProtKB-KW"/>
</dbReference>
<dbReference type="Pfam" id="PF13380">
    <property type="entry name" value="CoA_binding_2"/>
    <property type="match status" value="1"/>
</dbReference>
<feature type="domain" description="ATP-grasp" evidence="5">
    <location>
        <begin position="497"/>
        <end position="533"/>
    </location>
</feature>
<dbReference type="PANTHER" id="PTHR43334">
    <property type="entry name" value="ACETATE--COA LIGASE [ADP-FORMING]"/>
    <property type="match status" value="1"/>
</dbReference>
<sequence length="902" mass="96666">MSVRNLQHLFSPNSVALIGASNKPHSVGVTVLHNLLGGGFAGVIMPVNPKYETLEGLHVYPTVASLPTAPDLAVICTPPATIPDIVTALGERGTRAAIVITAGLGAVKDREGVSMKDAMLTAAQPYLLRILGANCVGLLVPAMGLNASFAHTGALPGRLAFVSQSGALVTGVLDWAKSRGIGFSKFISLGDSADVDFGDTLDYLAGDPDTHAILLYIEDIRHARKFMSAARGAARSKTVIVLKAGRAPEGAKAAASHTGALAGADKVYDAAIRRAGMLRVFSTKDLFDAVEILAHTRPLVGERLTIVTNGGGPGVMATDALIASQGKLTELSPQTLERLDAILPATWSHGNPIDIIGDAPVERYRQSIEVLLQDRQADSLLFIHAPTAVVSSAVIAKAVAPLLRDAPQTTVACWLGGDAVAQARDIFSVAKIPTYDTPEDAVHGFIQIVQYRRNQELMMQVPSSVPSEFTPRYAAAQAVARDALSQGRSMLSEPEAKAMLAAYGIPVVETRVAHTVEQAVSAAREIGFPVAVKILSPEISHKSDVGGVVLDLETAEDVQASATAMHRRLSELRPEATLQGFSVQAMARRPEAHELIIGVTTDPVFGPVILFGQGGVAVEVMDDNTVGLPPLNMVLAHDMISRTRVSKLLAGYRNRPAANIDAVCRILIQVSHLVSDIPEIVELDINPLLTDARGVIALDARVRIRQPDTATGLERLAIRPYPKELEEWITWQGGPVLLRPIQPEDGAEHVTFFSALSPEDVRLRMFAQMHALQPSQLARFTQIDYDREMAFIATRKKINGGCETLGVARVVADPDNIQAEFAIVVRSDVKAQGLGTALMEKLIRYCRSRGTREITGEALTQNAGMLTLAKRFGFDIGPDFNSETTALRLDLRNDTADIQKRK</sequence>
<proteinExistence type="predicted"/>
<dbReference type="Gene3D" id="3.40.50.720">
    <property type="entry name" value="NAD(P)-binding Rossmann-like Domain"/>
    <property type="match status" value="1"/>
</dbReference>
<keyword evidence="8" id="KW-1185">Reference proteome</keyword>
<dbReference type="Pfam" id="PF19045">
    <property type="entry name" value="Ligase_CoA_2"/>
    <property type="match status" value="1"/>
</dbReference>
<dbReference type="InterPro" id="IPR016102">
    <property type="entry name" value="Succinyl-CoA_synth-like"/>
</dbReference>
<dbReference type="SUPFAM" id="SSF56059">
    <property type="entry name" value="Glutathione synthetase ATP-binding domain-like"/>
    <property type="match status" value="1"/>
</dbReference>
<reference evidence="7 8" key="1">
    <citation type="submission" date="2023-10" db="EMBL/GenBank/DDBJ databases">
        <title>Noviherbaspirillum sp. CPCC 100848 genome assembly.</title>
        <authorList>
            <person name="Li X.Y."/>
            <person name="Fang X.M."/>
        </authorList>
    </citation>
    <scope>NUCLEOTIDE SEQUENCE [LARGE SCALE GENOMIC DNA]</scope>
    <source>
        <strain evidence="7 8">CPCC 100848</strain>
    </source>
</reference>
<protein>
    <submittedName>
        <fullName evidence="7">Bifunctional acetate--CoA ligase family protein/GNAT family N-acetyltransferase</fullName>
    </submittedName>
</protein>
<gene>
    <name evidence="7" type="ORF">RY831_02925</name>
</gene>
<dbReference type="PANTHER" id="PTHR43334:SF1">
    <property type="entry name" value="3-HYDROXYPROPIONATE--COA LIGASE [ADP-FORMING]"/>
    <property type="match status" value="1"/>
</dbReference>
<dbReference type="Pfam" id="PF13549">
    <property type="entry name" value="ATP-grasp_5"/>
    <property type="match status" value="1"/>
</dbReference>
<evidence type="ECO:0000313" key="8">
    <source>
        <dbReference type="Proteomes" id="UP001352263"/>
    </source>
</evidence>
<organism evidence="7 8">
    <name type="scientific">Noviherbaspirillum album</name>
    <dbReference type="NCBI Taxonomy" id="3080276"/>
    <lineage>
        <taxon>Bacteria</taxon>
        <taxon>Pseudomonadati</taxon>
        <taxon>Pseudomonadota</taxon>
        <taxon>Betaproteobacteria</taxon>
        <taxon>Burkholderiales</taxon>
        <taxon>Oxalobacteraceae</taxon>
        <taxon>Noviherbaspirillum</taxon>
    </lineage>
</organism>
<evidence type="ECO:0000256" key="3">
    <source>
        <dbReference type="ARBA" id="ARBA00022840"/>
    </source>
</evidence>
<comment type="caution">
    <text evidence="7">The sequence shown here is derived from an EMBL/GenBank/DDBJ whole genome shotgun (WGS) entry which is preliminary data.</text>
</comment>
<keyword evidence="3 4" id="KW-0067">ATP-binding</keyword>
<dbReference type="PROSITE" id="PS50975">
    <property type="entry name" value="ATP_GRASP"/>
    <property type="match status" value="1"/>
</dbReference>
<dbReference type="InterPro" id="IPR032875">
    <property type="entry name" value="Succ_CoA_lig_flav_dom"/>
</dbReference>
<evidence type="ECO:0000256" key="2">
    <source>
        <dbReference type="ARBA" id="ARBA00022741"/>
    </source>
</evidence>
<dbReference type="Gene3D" id="3.30.470.20">
    <property type="entry name" value="ATP-grasp fold, B domain"/>
    <property type="match status" value="1"/>
</dbReference>
<keyword evidence="1 7" id="KW-0436">Ligase</keyword>
<dbReference type="InterPro" id="IPR051538">
    <property type="entry name" value="Acyl-CoA_Synth/Transferase"/>
</dbReference>
<evidence type="ECO:0000256" key="1">
    <source>
        <dbReference type="ARBA" id="ARBA00022598"/>
    </source>
</evidence>
<dbReference type="Pfam" id="PF13607">
    <property type="entry name" value="Succ_CoA_lig"/>
    <property type="match status" value="1"/>
</dbReference>
<dbReference type="PROSITE" id="PS51186">
    <property type="entry name" value="GNAT"/>
    <property type="match status" value="1"/>
</dbReference>
<dbReference type="Gene3D" id="3.40.630.30">
    <property type="match status" value="1"/>
</dbReference>
<dbReference type="SUPFAM" id="SSF55729">
    <property type="entry name" value="Acyl-CoA N-acyltransferases (Nat)"/>
    <property type="match status" value="1"/>
</dbReference>
<name>A0ABU6J377_9BURK</name>
<dbReference type="SUPFAM" id="SSF52210">
    <property type="entry name" value="Succinyl-CoA synthetase domains"/>
    <property type="match status" value="2"/>
</dbReference>
<dbReference type="Gene3D" id="3.30.1490.20">
    <property type="entry name" value="ATP-grasp fold, A domain"/>
    <property type="match status" value="1"/>
</dbReference>
<dbReference type="Proteomes" id="UP001352263">
    <property type="component" value="Unassembled WGS sequence"/>
</dbReference>
<dbReference type="InterPro" id="IPR000182">
    <property type="entry name" value="GNAT_dom"/>
</dbReference>
<keyword evidence="2 4" id="KW-0547">Nucleotide-binding</keyword>
<dbReference type="InterPro" id="IPR016181">
    <property type="entry name" value="Acyl_CoA_acyltransferase"/>
</dbReference>
<accession>A0ABU6J377</accession>
<evidence type="ECO:0000256" key="4">
    <source>
        <dbReference type="PROSITE-ProRule" id="PRU00409"/>
    </source>
</evidence>
<evidence type="ECO:0000313" key="7">
    <source>
        <dbReference type="EMBL" id="MEC4718089.1"/>
    </source>
</evidence>
<dbReference type="InterPro" id="IPR013815">
    <property type="entry name" value="ATP_grasp_subdomain_1"/>
</dbReference>